<dbReference type="PANTHER" id="PTHR35525">
    <property type="entry name" value="BLL6575 PROTEIN"/>
    <property type="match status" value="1"/>
</dbReference>
<dbReference type="InterPro" id="IPR021005">
    <property type="entry name" value="Znf_CGNR"/>
</dbReference>
<evidence type="ECO:0000313" key="2">
    <source>
        <dbReference type="EMBL" id="AAQ87340.1"/>
    </source>
</evidence>
<dbReference type="EMBL" id="CP000874">
    <property type="protein sequence ID" value="ACP21878.1"/>
    <property type="molecule type" value="Genomic_DNA"/>
</dbReference>
<name>Q6W1M8_SINFN</name>
<dbReference type="OrthoDB" id="9808437at2"/>
<keyword evidence="2" id="KW-0614">Plasmid</keyword>
<organism evidence="2">
    <name type="scientific">Sinorhizobium fredii (strain NBRC 101917 / NGR234)</name>
    <dbReference type="NCBI Taxonomy" id="394"/>
    <lineage>
        <taxon>Bacteria</taxon>
        <taxon>Pseudomonadati</taxon>
        <taxon>Pseudomonadota</taxon>
        <taxon>Alphaproteobacteria</taxon>
        <taxon>Hyphomicrobiales</taxon>
        <taxon>Rhizobiaceae</taxon>
        <taxon>Sinorhizobium/Ensifer group</taxon>
        <taxon>Sinorhizobium</taxon>
    </lineage>
</organism>
<evidence type="ECO:0000313" key="4">
    <source>
        <dbReference type="Proteomes" id="UP000001054"/>
    </source>
</evidence>
<protein>
    <recommendedName>
        <fullName evidence="1">Zinc finger CGNR domain-containing protein</fullName>
    </recommendedName>
</protein>
<reference evidence="4" key="2">
    <citation type="journal article" date="2004" name="J. Bacteriol.">
        <title>An evolutionary hot spot: the pNGR234b replicon of Rhizobium sp. strain NGR234.</title>
        <authorList>
            <person name="Streit W.R."/>
            <person name="Schmitz R.A."/>
            <person name="Perret X."/>
            <person name="Staehelin C."/>
            <person name="Deakin W.J."/>
            <person name="Raasch C."/>
            <person name="Liesegang H."/>
            <person name="Broughton W.J."/>
        </authorList>
    </citation>
    <scope>NUCLEOTIDE SEQUENCE [LARGE SCALE GENOMIC DNA]</scope>
    <source>
        <strain evidence="4">NBRC 101917 / NGR234</strain>
    </source>
</reference>
<dbReference type="AlphaFoldDB" id="Q6W1M8"/>
<geneLocation type="plasmid" evidence="4">
    <name>sym pNGR234b</name>
</geneLocation>
<dbReference type="Proteomes" id="UP000001054">
    <property type="component" value="Plasmid pNGR234b"/>
</dbReference>
<geneLocation type="plasmid" evidence="2">
    <name>megaplasmid 2</name>
</geneLocation>
<accession>Q6W1M8</accession>
<evidence type="ECO:0000259" key="1">
    <source>
        <dbReference type="Pfam" id="PF11706"/>
    </source>
</evidence>
<feature type="domain" description="Zinc finger CGNR" evidence="1">
    <location>
        <begin position="146"/>
        <end position="191"/>
    </location>
</feature>
<dbReference type="InterPro" id="IPR023286">
    <property type="entry name" value="ABATE_dom_sf"/>
</dbReference>
<reference evidence="2" key="1">
    <citation type="submission" date="2003-06" db="EMBL/GenBank/DDBJ databases">
        <title>Comparative DNA analysis of two large contigs of the Rhizobium sp. NGR234 megaplasmid 2.</title>
        <authorList>
            <person name="Broughton W.J."/>
            <person name="Perret X."/>
            <person name="Staehelin C."/>
            <person name="Schmitz R.A."/>
            <person name="Raasch C."/>
            <person name="Liesegang H."/>
            <person name="Gottschalk G."/>
            <person name="Streit W.R."/>
        </authorList>
    </citation>
    <scope>NUCLEOTIDE SEQUENCE</scope>
    <source>
        <strain evidence="2">NGR234</strain>
        <plasmid evidence="2">megaplasmid 2</plasmid>
    </source>
</reference>
<reference evidence="3 4" key="3">
    <citation type="journal article" date="2009" name="Appl. Environ. Microbiol.">
        <title>Rhizobium sp. strain NGR234 possesses a remarkable number of secretion systems.</title>
        <authorList>
            <person name="Schmeisser C."/>
            <person name="Liesegang H."/>
            <person name="Krysciak D."/>
            <person name="Bakkou N."/>
            <person name="Le Quere A."/>
            <person name="Wollherr A."/>
            <person name="Heinemeyer I."/>
            <person name="Morgenstern B."/>
            <person name="Pommerening-Roeser A."/>
            <person name="Flores M."/>
            <person name="Palacios R."/>
            <person name="Brenner S."/>
            <person name="Gottschalk G."/>
            <person name="Schmitz R.A."/>
            <person name="Broughton W.J."/>
            <person name="Perret X."/>
            <person name="Strittmatter A.W."/>
            <person name="Streit W.R."/>
        </authorList>
    </citation>
    <scope>NUCLEOTIDE SEQUENCE [LARGE SCALE GENOMIC DNA]</scope>
    <source>
        <strain evidence="4">NBRC 101917 / NGR234</strain>
        <strain evidence="3">NGR234</strain>
        <plasmid evidence="3">pNGR234b</plasmid>
    </source>
</reference>
<dbReference type="PANTHER" id="PTHR35525:SF3">
    <property type="entry name" value="BLL6575 PROTEIN"/>
    <property type="match status" value="1"/>
</dbReference>
<evidence type="ECO:0000313" key="3">
    <source>
        <dbReference type="EMBL" id="ACP21878.1"/>
    </source>
</evidence>
<dbReference type="KEGG" id="rhi:NGR_b04150"/>
<dbReference type="EMBL" id="AY316747">
    <property type="protein sequence ID" value="AAQ87340.1"/>
    <property type="molecule type" value="Genomic_DNA"/>
</dbReference>
<geneLocation type="plasmid" evidence="3">
    <name>pNGR234b</name>
</geneLocation>
<sequence>MRHEFSEGDLAFRFTSHRLCLDFLSTIGEVGHRDIERIGTPTSYSRWIAASGILDREPLVSVTDVEDAVEFRRILRSFFSDVTAEIRPPANVIRAINDTSRRPIPWMELADDGYTVSRRAVAPAQAALASVARDALLLVSEGLLPRVKQCNDPTCNMFFLDNSRGNNRIWCSTEGRGCGNKAKKRAFRKRHSEPS</sequence>
<dbReference type="PATRIC" id="fig|394.7.peg.861"/>
<dbReference type="InterPro" id="IPR010852">
    <property type="entry name" value="ABATE"/>
</dbReference>
<dbReference type="Pfam" id="PF07336">
    <property type="entry name" value="ABATE"/>
    <property type="match status" value="1"/>
</dbReference>
<dbReference type="Pfam" id="PF11706">
    <property type="entry name" value="zf-CGNR"/>
    <property type="match status" value="1"/>
</dbReference>
<dbReference type="SUPFAM" id="SSF160904">
    <property type="entry name" value="Jann2411-like"/>
    <property type="match status" value="1"/>
</dbReference>
<dbReference type="Gene3D" id="1.10.3300.10">
    <property type="entry name" value="Jann2411-like domain"/>
    <property type="match status" value="1"/>
</dbReference>
<proteinExistence type="predicted"/>
<gene>
    <name evidence="3" type="ordered locus">NGR_b04150</name>
    <name evidence="2" type="ORF">RNGR00568</name>
</gene>
<keyword evidence="4" id="KW-1185">Reference proteome</keyword>
<dbReference type="HOGENOM" id="CLU_087298_3_1_5"/>